<gene>
    <name evidence="1" type="ORF">A3Q56_03305</name>
</gene>
<name>A0A177B5F5_9BILA</name>
<dbReference type="Proteomes" id="UP000078046">
    <property type="component" value="Unassembled WGS sequence"/>
</dbReference>
<dbReference type="PANTHER" id="PTHR23053:SF0">
    <property type="entry name" value="HYDROCEPHALUS-INDUCING PROTEIN HOMOLOG"/>
    <property type="match status" value="1"/>
</dbReference>
<dbReference type="GO" id="GO:0003341">
    <property type="term" value="P:cilium movement"/>
    <property type="evidence" value="ECO:0007669"/>
    <property type="project" value="TreeGrafter"/>
</dbReference>
<dbReference type="InterPro" id="IPR033305">
    <property type="entry name" value="Hydin-like"/>
</dbReference>
<reference evidence="1 2" key="1">
    <citation type="submission" date="2016-04" db="EMBL/GenBank/DDBJ databases">
        <title>The genome of Intoshia linei affirms orthonectids as highly simplified spiralians.</title>
        <authorList>
            <person name="Mikhailov K.V."/>
            <person name="Slusarev G.S."/>
            <person name="Nikitin M.A."/>
            <person name="Logacheva M.D."/>
            <person name="Penin A."/>
            <person name="Aleoshin V."/>
            <person name="Panchin Y.V."/>
        </authorList>
    </citation>
    <scope>NUCLEOTIDE SEQUENCE [LARGE SCALE GENOMIC DNA]</scope>
    <source>
        <strain evidence="1">Intl2013</strain>
        <tissue evidence="1">Whole animal</tissue>
    </source>
</reference>
<dbReference type="GO" id="GO:0005930">
    <property type="term" value="C:axoneme"/>
    <property type="evidence" value="ECO:0007669"/>
    <property type="project" value="TreeGrafter"/>
</dbReference>
<protein>
    <recommendedName>
        <fullName evidence="3">Hydrocephalus-inducing protein</fullName>
    </recommendedName>
</protein>
<keyword evidence="2" id="KW-1185">Reference proteome</keyword>
<comment type="caution">
    <text evidence="1">The sequence shown here is derived from an EMBL/GenBank/DDBJ whole genome shotgun (WGS) entry which is preliminary data.</text>
</comment>
<dbReference type="AlphaFoldDB" id="A0A177B5F5"/>
<dbReference type="OrthoDB" id="442692at2759"/>
<accession>A0A177B5F5</accession>
<evidence type="ECO:0000313" key="2">
    <source>
        <dbReference type="Proteomes" id="UP000078046"/>
    </source>
</evidence>
<dbReference type="EMBL" id="LWCA01000362">
    <property type="protein sequence ID" value="OAF68932.1"/>
    <property type="molecule type" value="Genomic_DNA"/>
</dbReference>
<dbReference type="GO" id="GO:1904158">
    <property type="term" value="P:axonemal central apparatus assembly"/>
    <property type="evidence" value="ECO:0007669"/>
    <property type="project" value="TreeGrafter"/>
</dbReference>
<dbReference type="PANTHER" id="PTHR23053">
    <property type="entry name" value="DLEC1 DELETED IN LUNG AND ESOPHAGEAL CANCER 1"/>
    <property type="match status" value="1"/>
</dbReference>
<evidence type="ECO:0008006" key="3">
    <source>
        <dbReference type="Google" id="ProtNLM"/>
    </source>
</evidence>
<proteinExistence type="predicted"/>
<organism evidence="1 2">
    <name type="scientific">Intoshia linei</name>
    <dbReference type="NCBI Taxonomy" id="1819745"/>
    <lineage>
        <taxon>Eukaryota</taxon>
        <taxon>Metazoa</taxon>
        <taxon>Spiralia</taxon>
        <taxon>Lophotrochozoa</taxon>
        <taxon>Mesozoa</taxon>
        <taxon>Orthonectida</taxon>
        <taxon>Rhopaluridae</taxon>
        <taxon>Intoshia</taxon>
    </lineage>
</organism>
<evidence type="ECO:0000313" key="1">
    <source>
        <dbReference type="EMBL" id="OAF68932.1"/>
    </source>
</evidence>
<sequence length="286" mass="32359">MYDSSEKLDGVIAMEYFPLKAGNFTSQMEINCPELGSYPYELELTATEAQYESPVNFRTVLGSHVTRNFTFFNYARQKTEYICKMDNTDFIVERSIAAAAGSGPGGTEINFDVTFEPSKLGPSTAILKASSGAGGVYKWSLHAIADSPKAQGPLTFKSGQTINLTFKNVFFQPTTFEFNIDSPHFHLARKSDTVRPRRDCRIPISYEEPNVQESNENKTKDKFQKLGKLIVSCSIPLITQTDEPKKANEIETKTNNSKKQAIQNEEEKQINYTRYEWIYYLCSNVH</sequence>